<evidence type="ECO:0000313" key="1">
    <source>
        <dbReference type="EMBL" id="EBO4965534.1"/>
    </source>
</evidence>
<sequence>MYKQAINLLKNLDRHILTTGATGTGKSTLLTELRIDDNDSKYYHFPEINSGKQNWALCDENFNDFDFLAVPEKTLILDGVHIPENLNDSKVVQFIKTARKHGKRLIVVTFPSEGDRIKSLFGAVITLSGGVNSERACEVEILS</sequence>
<dbReference type="Gene3D" id="3.40.50.300">
    <property type="entry name" value="P-loop containing nucleotide triphosphate hydrolases"/>
    <property type="match status" value="1"/>
</dbReference>
<dbReference type="SUPFAM" id="SSF52540">
    <property type="entry name" value="P-loop containing nucleoside triphosphate hydrolases"/>
    <property type="match status" value="1"/>
</dbReference>
<name>A0A5U0QPP5_SALER</name>
<proteinExistence type="predicted"/>
<keyword evidence="1" id="KW-0067">ATP-binding</keyword>
<gene>
    <name evidence="1" type="ORF">DO374_13250</name>
</gene>
<organism evidence="1">
    <name type="scientific">Salmonella enterica</name>
    <name type="common">Salmonella choleraesuis</name>
    <dbReference type="NCBI Taxonomy" id="28901"/>
    <lineage>
        <taxon>Bacteria</taxon>
        <taxon>Pseudomonadati</taxon>
        <taxon>Pseudomonadota</taxon>
        <taxon>Gammaproteobacteria</taxon>
        <taxon>Enterobacterales</taxon>
        <taxon>Enterobacteriaceae</taxon>
        <taxon>Salmonella</taxon>
    </lineage>
</organism>
<keyword evidence="1" id="KW-0547">Nucleotide-binding</keyword>
<dbReference type="InterPro" id="IPR027417">
    <property type="entry name" value="P-loop_NTPase"/>
</dbReference>
<dbReference type="AlphaFoldDB" id="A0A5U0QPP5"/>
<protein>
    <submittedName>
        <fullName evidence="1">ATP-binding protein</fullName>
    </submittedName>
</protein>
<dbReference type="EMBL" id="AAGIRW010000047">
    <property type="protein sequence ID" value="EBO4965534.1"/>
    <property type="molecule type" value="Genomic_DNA"/>
</dbReference>
<accession>A0A5U0QPP5</accession>
<reference evidence="1" key="1">
    <citation type="submission" date="2018-06" db="EMBL/GenBank/DDBJ databases">
        <authorList>
            <consortium name="PulseNet: The National Subtyping Network for Foodborne Disease Surveillance"/>
            <person name="Tarr C.L."/>
            <person name="Trees E."/>
            <person name="Katz L.S."/>
            <person name="Carleton-Romer H.A."/>
            <person name="Stroika S."/>
            <person name="Kucerova Z."/>
            <person name="Roache K.F."/>
            <person name="Sabol A.L."/>
            <person name="Besser J."/>
            <person name="Gerner-Smidt P."/>
        </authorList>
    </citation>
    <scope>NUCLEOTIDE SEQUENCE</scope>
    <source>
        <strain evidence="1">PNUSAS037973</strain>
    </source>
</reference>
<comment type="caution">
    <text evidence="1">The sequence shown here is derived from an EMBL/GenBank/DDBJ whole genome shotgun (WGS) entry which is preliminary data.</text>
</comment>
<dbReference type="GO" id="GO:0005524">
    <property type="term" value="F:ATP binding"/>
    <property type="evidence" value="ECO:0007669"/>
    <property type="project" value="UniProtKB-KW"/>
</dbReference>